<dbReference type="Proteomes" id="UP000605805">
    <property type="component" value="Unassembled WGS sequence"/>
</dbReference>
<dbReference type="PANTHER" id="PTHR43427:SF6">
    <property type="entry name" value="CHLORIDE CHANNEL PROTEIN CLC-E"/>
    <property type="match status" value="1"/>
</dbReference>
<organism evidence="11 12">
    <name type="scientific">Ignisphaera aggregans</name>
    <dbReference type="NCBI Taxonomy" id="334771"/>
    <lineage>
        <taxon>Archaea</taxon>
        <taxon>Thermoproteota</taxon>
        <taxon>Thermoprotei</taxon>
        <taxon>Desulfurococcales</taxon>
        <taxon>Desulfurococcaceae</taxon>
        <taxon>Ignisphaera</taxon>
    </lineage>
</organism>
<evidence type="ECO:0000256" key="8">
    <source>
        <dbReference type="ARBA" id="ARBA00023214"/>
    </source>
</evidence>
<evidence type="ECO:0000256" key="3">
    <source>
        <dbReference type="ARBA" id="ARBA00022692"/>
    </source>
</evidence>
<keyword evidence="6 10" id="KW-0472">Membrane</keyword>
<evidence type="ECO:0000313" key="11">
    <source>
        <dbReference type="EMBL" id="HIP57665.1"/>
    </source>
</evidence>
<evidence type="ECO:0008006" key="13">
    <source>
        <dbReference type="Google" id="ProtNLM"/>
    </source>
</evidence>
<evidence type="ECO:0000256" key="6">
    <source>
        <dbReference type="ARBA" id="ARBA00023136"/>
    </source>
</evidence>
<feature type="transmembrane region" description="Helical" evidence="10">
    <location>
        <begin position="58"/>
        <end position="76"/>
    </location>
</feature>
<dbReference type="GO" id="GO:0034707">
    <property type="term" value="C:chloride channel complex"/>
    <property type="evidence" value="ECO:0007669"/>
    <property type="project" value="UniProtKB-KW"/>
</dbReference>
<keyword evidence="4 10" id="KW-1133">Transmembrane helix</keyword>
<dbReference type="AlphaFoldDB" id="A0A833DU63"/>
<dbReference type="PANTHER" id="PTHR43427">
    <property type="entry name" value="CHLORIDE CHANNEL PROTEIN CLC-E"/>
    <property type="match status" value="1"/>
</dbReference>
<gene>
    <name evidence="11" type="ORF">EYH02_06370</name>
</gene>
<comment type="caution">
    <text evidence="11">The sequence shown here is derived from an EMBL/GenBank/DDBJ whole genome shotgun (WGS) entry which is preliminary data.</text>
</comment>
<dbReference type="EMBL" id="DQTV01000127">
    <property type="protein sequence ID" value="HIP57665.1"/>
    <property type="molecule type" value="Genomic_DNA"/>
</dbReference>
<keyword evidence="9" id="KW-0407">Ion channel</keyword>
<comment type="subcellular location">
    <subcellularLocation>
        <location evidence="1">Membrane</location>
        <topology evidence="1">Multi-pass membrane protein</topology>
    </subcellularLocation>
</comment>
<evidence type="ECO:0000256" key="5">
    <source>
        <dbReference type="ARBA" id="ARBA00023065"/>
    </source>
</evidence>
<dbReference type="GO" id="GO:0005254">
    <property type="term" value="F:chloride channel activity"/>
    <property type="evidence" value="ECO:0007669"/>
    <property type="project" value="UniProtKB-KW"/>
</dbReference>
<name>A0A833DU63_9CREN</name>
<keyword evidence="3 10" id="KW-0812">Transmembrane</keyword>
<keyword evidence="7" id="KW-0869">Chloride channel</keyword>
<feature type="transmembrane region" description="Helical" evidence="10">
    <location>
        <begin position="33"/>
        <end position="52"/>
    </location>
</feature>
<dbReference type="Gene3D" id="1.10.3080.10">
    <property type="entry name" value="Clc chloride channel"/>
    <property type="match status" value="1"/>
</dbReference>
<dbReference type="Pfam" id="PF00654">
    <property type="entry name" value="Voltage_CLC"/>
    <property type="match status" value="1"/>
</dbReference>
<evidence type="ECO:0000256" key="9">
    <source>
        <dbReference type="ARBA" id="ARBA00023303"/>
    </source>
</evidence>
<reference evidence="11" key="1">
    <citation type="journal article" date="2020" name="ISME J.">
        <title>Gammaproteobacteria mediating utilization of methyl-, sulfur- and petroleum organic compounds in deep ocean hydrothermal plumes.</title>
        <authorList>
            <person name="Zhou Z."/>
            <person name="Liu Y."/>
            <person name="Pan J."/>
            <person name="Cron B.R."/>
            <person name="Toner B.M."/>
            <person name="Anantharaman K."/>
            <person name="Breier J.A."/>
            <person name="Dick G.J."/>
            <person name="Li M."/>
        </authorList>
    </citation>
    <scope>NUCLEOTIDE SEQUENCE</scope>
    <source>
        <strain evidence="11">SZUA-1435</strain>
    </source>
</reference>
<feature type="transmembrane region" description="Helical" evidence="10">
    <location>
        <begin position="83"/>
        <end position="108"/>
    </location>
</feature>
<feature type="transmembrane region" description="Helical" evidence="10">
    <location>
        <begin position="120"/>
        <end position="141"/>
    </location>
</feature>
<evidence type="ECO:0000313" key="12">
    <source>
        <dbReference type="Proteomes" id="UP000605805"/>
    </source>
</evidence>
<keyword evidence="8" id="KW-0868">Chloride</keyword>
<evidence type="ECO:0000256" key="1">
    <source>
        <dbReference type="ARBA" id="ARBA00004141"/>
    </source>
</evidence>
<protein>
    <recommendedName>
        <fullName evidence="13">Chloride channel protein</fullName>
    </recommendedName>
</protein>
<sequence length="147" mass="15197">MSTAIVSLSEPDAEGPGVDAAIRAYHRGATTRLRLPLVKAIASSLFLGFGGSGGVQDPGLQIGAGLGMTIAHLLNLGVEDRRIAMVAGMAGVLSAIFRAPIGAALFAVEVLYRRDIEAEALAPALIASMTSFAVATNIVGYQGYFHR</sequence>
<accession>A0A833DU63</accession>
<proteinExistence type="predicted"/>
<keyword evidence="5" id="KW-0406">Ion transport</keyword>
<evidence type="ECO:0000256" key="7">
    <source>
        <dbReference type="ARBA" id="ARBA00023173"/>
    </source>
</evidence>
<evidence type="ECO:0000256" key="2">
    <source>
        <dbReference type="ARBA" id="ARBA00022448"/>
    </source>
</evidence>
<evidence type="ECO:0000256" key="4">
    <source>
        <dbReference type="ARBA" id="ARBA00022989"/>
    </source>
</evidence>
<keyword evidence="2" id="KW-0813">Transport</keyword>
<dbReference type="InterPro" id="IPR001807">
    <property type="entry name" value="ClC"/>
</dbReference>
<evidence type="ECO:0000256" key="10">
    <source>
        <dbReference type="SAM" id="Phobius"/>
    </source>
</evidence>
<dbReference type="InterPro" id="IPR050368">
    <property type="entry name" value="ClC-type_chloride_channel"/>
</dbReference>
<dbReference type="SUPFAM" id="SSF81340">
    <property type="entry name" value="Clc chloride channel"/>
    <property type="match status" value="1"/>
</dbReference>
<dbReference type="InterPro" id="IPR014743">
    <property type="entry name" value="Cl-channel_core"/>
</dbReference>